<gene>
    <name evidence="3" type="ORF">AN216_17325</name>
</gene>
<dbReference type="PATRIC" id="fig|1075402.3.peg.2447"/>
<evidence type="ECO:0008006" key="5">
    <source>
        <dbReference type="Google" id="ProtNLM"/>
    </source>
</evidence>
<feature type="compositionally biased region" description="Polar residues" evidence="1">
    <location>
        <begin position="176"/>
        <end position="186"/>
    </location>
</feature>
<reference evidence="3 4" key="1">
    <citation type="journal article" date="2016" name="Front. Microbiol.">
        <title>Comparative Genomics Analysis of Streptomyces Species Reveals Their Adaptation to the Marine Environment and Their Diversity at the Genomic Level.</title>
        <authorList>
            <person name="Tian X."/>
            <person name="Zhang Z."/>
            <person name="Yang T."/>
            <person name="Chen M."/>
            <person name="Li J."/>
            <person name="Chen F."/>
            <person name="Yang J."/>
            <person name="Li W."/>
            <person name="Zhang B."/>
            <person name="Zhang Z."/>
            <person name="Wu J."/>
            <person name="Zhang C."/>
            <person name="Long L."/>
            <person name="Xiao J."/>
        </authorList>
    </citation>
    <scope>NUCLEOTIDE SEQUENCE [LARGE SCALE GENOMIC DNA]</scope>
    <source>
        <strain evidence="3 4">SCSIO 02100</strain>
    </source>
</reference>
<accession>A0A1E7JZE1</accession>
<comment type="caution">
    <text evidence="3">The sequence shown here is derived from an EMBL/GenBank/DDBJ whole genome shotgun (WGS) entry which is preliminary data.</text>
</comment>
<organism evidence="3 4">
    <name type="scientific">Streptomyces oceani</name>
    <dbReference type="NCBI Taxonomy" id="1075402"/>
    <lineage>
        <taxon>Bacteria</taxon>
        <taxon>Bacillati</taxon>
        <taxon>Actinomycetota</taxon>
        <taxon>Actinomycetes</taxon>
        <taxon>Kitasatosporales</taxon>
        <taxon>Streptomycetaceae</taxon>
        <taxon>Streptomyces</taxon>
    </lineage>
</organism>
<feature type="compositionally biased region" description="Basic and acidic residues" evidence="1">
    <location>
        <begin position="189"/>
        <end position="205"/>
    </location>
</feature>
<dbReference type="InterPro" id="IPR011746">
    <property type="entry name" value="Trp_synth-assoc_CHP"/>
</dbReference>
<dbReference type="STRING" id="1075402.AN216_17325"/>
<name>A0A1E7JZE1_9ACTN</name>
<dbReference type="NCBIfam" id="TIGR02234">
    <property type="entry name" value="trp_oprn_chp"/>
    <property type="match status" value="1"/>
</dbReference>
<feature type="transmembrane region" description="Helical" evidence="2">
    <location>
        <begin position="136"/>
        <end position="156"/>
    </location>
</feature>
<feature type="transmembrane region" description="Helical" evidence="2">
    <location>
        <begin position="64"/>
        <end position="81"/>
    </location>
</feature>
<proteinExistence type="predicted"/>
<dbReference type="Proteomes" id="UP000176101">
    <property type="component" value="Unassembled WGS sequence"/>
</dbReference>
<keyword evidence="2" id="KW-0812">Transmembrane</keyword>
<evidence type="ECO:0000313" key="3">
    <source>
        <dbReference type="EMBL" id="OEU97020.1"/>
    </source>
</evidence>
<feature type="region of interest" description="Disordered" evidence="1">
    <location>
        <begin position="165"/>
        <end position="221"/>
    </location>
</feature>
<dbReference type="Pfam" id="PF09534">
    <property type="entry name" value="Trp_oprn_chp"/>
    <property type="match status" value="1"/>
</dbReference>
<keyword evidence="4" id="KW-1185">Reference proteome</keyword>
<evidence type="ECO:0000313" key="4">
    <source>
        <dbReference type="Proteomes" id="UP000176101"/>
    </source>
</evidence>
<dbReference type="InterPro" id="IPR019051">
    <property type="entry name" value="Trp_biosyn_TM_oprn/chp"/>
</dbReference>
<keyword evidence="2" id="KW-0472">Membrane</keyword>
<feature type="transmembrane region" description="Helical" evidence="2">
    <location>
        <begin position="88"/>
        <end position="107"/>
    </location>
</feature>
<evidence type="ECO:0000256" key="2">
    <source>
        <dbReference type="SAM" id="Phobius"/>
    </source>
</evidence>
<protein>
    <recommendedName>
        <fullName evidence="5">TIGR02234 family membrane protein</fullName>
    </recommendedName>
</protein>
<evidence type="ECO:0000256" key="1">
    <source>
        <dbReference type="SAM" id="MobiDB-lite"/>
    </source>
</evidence>
<sequence length="221" mass="22754">MTSEPATEPSRAPRRALALALLAGALGAALVLVSAGQVWSESSVRFAQGSVPLRAEGGDISGLPSALALVGLAALVAVFAVRRTTRVVVSALLTLSGAGTVAIALFATNSTEALEEQAAETSGLAGSDIGAVSHSLWPYVSVAGGALLLLAGVLALRYGRRWPSMSGSARYERSPRPSSRARNTAPTVDPDRPEDLWKALDRGEDPTYDTPGIGTGRHQGQ</sequence>
<dbReference type="AlphaFoldDB" id="A0A1E7JZE1"/>
<keyword evidence="2" id="KW-1133">Transmembrane helix</keyword>
<dbReference type="OrthoDB" id="3712369at2"/>
<dbReference type="RefSeq" id="WP_070197575.1">
    <property type="nucleotide sequence ID" value="NZ_LJGU01000132.1"/>
</dbReference>
<dbReference type="EMBL" id="LJGU01000132">
    <property type="protein sequence ID" value="OEU97020.1"/>
    <property type="molecule type" value="Genomic_DNA"/>
</dbReference>